<proteinExistence type="predicted"/>
<organism evidence="1 2">
    <name type="scientific">Cyclotella cryptica</name>
    <dbReference type="NCBI Taxonomy" id="29204"/>
    <lineage>
        <taxon>Eukaryota</taxon>
        <taxon>Sar</taxon>
        <taxon>Stramenopiles</taxon>
        <taxon>Ochrophyta</taxon>
        <taxon>Bacillariophyta</taxon>
        <taxon>Coscinodiscophyceae</taxon>
        <taxon>Thalassiosirophycidae</taxon>
        <taxon>Stephanodiscales</taxon>
        <taxon>Stephanodiscaceae</taxon>
        <taxon>Cyclotella</taxon>
    </lineage>
</organism>
<name>A0ABD3QY54_9STRA</name>
<sequence>MYVLSVIPLEEAERSLLSRPPSVPHRSRTWILPFALTPLAIAAYNPDVSHEVLRTICALEPRAIHVECTLFSVATTPLFIASASPVPPRPSGDAAAATVMRYEQVKENHESLPVVQAQLDHTHSKRDGRDVDISVSPPIAIAEPLTGQIVGSIMELPLSSSTVLNPIHDALRDHDQTTNTTLQKKHQADEKACARDEWTHKNREMGGMAAFSRGCMRVNCK</sequence>
<evidence type="ECO:0000313" key="1">
    <source>
        <dbReference type="EMBL" id="KAL3804929.1"/>
    </source>
</evidence>
<accession>A0ABD3QY54</accession>
<keyword evidence="2" id="KW-1185">Reference proteome</keyword>
<dbReference type="AlphaFoldDB" id="A0ABD3QY54"/>
<dbReference type="Proteomes" id="UP001516023">
    <property type="component" value="Unassembled WGS sequence"/>
</dbReference>
<reference evidence="1 2" key="1">
    <citation type="journal article" date="2020" name="G3 (Bethesda)">
        <title>Improved Reference Genome for Cyclotella cryptica CCMP332, a Model for Cell Wall Morphogenesis, Salinity Adaptation, and Lipid Production in Diatoms (Bacillariophyta).</title>
        <authorList>
            <person name="Roberts W.R."/>
            <person name="Downey K.M."/>
            <person name="Ruck E.C."/>
            <person name="Traller J.C."/>
            <person name="Alverson A.J."/>
        </authorList>
    </citation>
    <scope>NUCLEOTIDE SEQUENCE [LARGE SCALE GENOMIC DNA]</scope>
    <source>
        <strain evidence="1 2">CCMP332</strain>
    </source>
</reference>
<comment type="caution">
    <text evidence="1">The sequence shown here is derived from an EMBL/GenBank/DDBJ whole genome shotgun (WGS) entry which is preliminary data.</text>
</comment>
<evidence type="ECO:0000313" key="2">
    <source>
        <dbReference type="Proteomes" id="UP001516023"/>
    </source>
</evidence>
<gene>
    <name evidence="1" type="ORF">HJC23_006701</name>
</gene>
<dbReference type="EMBL" id="JABMIG020000005">
    <property type="protein sequence ID" value="KAL3804929.1"/>
    <property type="molecule type" value="Genomic_DNA"/>
</dbReference>
<protein>
    <submittedName>
        <fullName evidence="1">Uncharacterized protein</fullName>
    </submittedName>
</protein>